<protein>
    <submittedName>
        <fullName evidence="4">Pre-rRNA-processing protein TSR2, motif protein</fullName>
    </submittedName>
</protein>
<dbReference type="Pfam" id="PF10273">
    <property type="entry name" value="WGG"/>
    <property type="match status" value="1"/>
</dbReference>
<organism evidence="4 6">
    <name type="scientific">Medicago truncatula</name>
    <name type="common">Barrel medic</name>
    <name type="synonym">Medicago tribuloides</name>
    <dbReference type="NCBI Taxonomy" id="3880"/>
    <lineage>
        <taxon>Eukaryota</taxon>
        <taxon>Viridiplantae</taxon>
        <taxon>Streptophyta</taxon>
        <taxon>Embryophyta</taxon>
        <taxon>Tracheophyta</taxon>
        <taxon>Spermatophyta</taxon>
        <taxon>Magnoliopsida</taxon>
        <taxon>eudicotyledons</taxon>
        <taxon>Gunneridae</taxon>
        <taxon>Pentapetalae</taxon>
        <taxon>rosids</taxon>
        <taxon>fabids</taxon>
        <taxon>Fabales</taxon>
        <taxon>Fabaceae</taxon>
        <taxon>Papilionoideae</taxon>
        <taxon>50 kb inversion clade</taxon>
        <taxon>NPAAA clade</taxon>
        <taxon>Hologalegina</taxon>
        <taxon>IRL clade</taxon>
        <taxon>Trifolieae</taxon>
        <taxon>Medicago</taxon>
    </lineage>
</organism>
<dbReference type="InterPro" id="IPR019398">
    <property type="entry name" value="Pre-rRNA_process_TSR2"/>
</dbReference>
<evidence type="ECO:0000256" key="1">
    <source>
        <dbReference type="ARBA" id="ARBA00006524"/>
    </source>
</evidence>
<dbReference type="PANTHER" id="PTHR21250">
    <property type="entry name" value="PRE-RRNA-PROCESSING PROTEIN TSR2 HOMOLOG"/>
    <property type="match status" value="1"/>
</dbReference>
<dbReference type="STRING" id="3880.G7IA34"/>
<dbReference type="GO" id="GO:0000462">
    <property type="term" value="P:maturation of SSU-rRNA from tricistronic rRNA transcript (SSU-rRNA, 5.8S rRNA, LSU-rRNA)"/>
    <property type="evidence" value="ECO:0000318"/>
    <property type="project" value="GO_Central"/>
</dbReference>
<evidence type="ECO:0000313" key="6">
    <source>
        <dbReference type="Proteomes" id="UP000002051"/>
    </source>
</evidence>
<keyword evidence="2" id="KW-0698">rRNA processing</keyword>
<proteinExistence type="inferred from homology"/>
<gene>
    <name evidence="4" type="ordered locus">MTR_1g035200</name>
</gene>
<dbReference type="EMBL" id="CM001217">
    <property type="protein sequence ID" value="AES59945.2"/>
    <property type="molecule type" value="Genomic_DNA"/>
</dbReference>
<sequence length="261" mass="29584">MYNLEVTPSKRCSISLESESYTQKNGEVRDEGRLLQRGDGGKGVADFVEVKKGFTVRERERERKRERERESREVKREFGGVDGVMFRFPKMACPNGGEWIQVFKEGIGLVLGRWSALQHAIEQGWCKGNSRLEAQNLASNILSWFTHSKNLDVYDLETLLDKAMDFFKLVHQEGSVEEVAKLLMKMYEECLVGNFMSVERLREASRNQVAHPPVGKVVNADGDDDDSDSDDEDSGSGNKDNNSGCGQFKIRIQHEFHEQAG</sequence>
<accession>A0A0C3ULF8</accession>
<evidence type="ECO:0000313" key="5">
    <source>
        <dbReference type="EnsemblPlants" id="AES59945"/>
    </source>
</evidence>
<reference evidence="4 6" key="1">
    <citation type="journal article" date="2011" name="Nature">
        <title>The Medicago genome provides insight into the evolution of rhizobial symbioses.</title>
        <authorList>
            <person name="Young N.D."/>
            <person name="Debelle F."/>
            <person name="Oldroyd G.E."/>
            <person name="Geurts R."/>
            <person name="Cannon S.B."/>
            <person name="Udvardi M.K."/>
            <person name="Benedito V.A."/>
            <person name="Mayer K.F."/>
            <person name="Gouzy J."/>
            <person name="Schoof H."/>
            <person name="Van de Peer Y."/>
            <person name="Proost S."/>
            <person name="Cook D.R."/>
            <person name="Meyers B.C."/>
            <person name="Spannagl M."/>
            <person name="Cheung F."/>
            <person name="De Mita S."/>
            <person name="Krishnakumar V."/>
            <person name="Gundlach H."/>
            <person name="Zhou S."/>
            <person name="Mudge J."/>
            <person name="Bharti A.K."/>
            <person name="Murray J.D."/>
            <person name="Naoumkina M.A."/>
            <person name="Rosen B."/>
            <person name="Silverstein K.A."/>
            <person name="Tang H."/>
            <person name="Rombauts S."/>
            <person name="Zhao P.X."/>
            <person name="Zhou P."/>
            <person name="Barbe V."/>
            <person name="Bardou P."/>
            <person name="Bechner M."/>
            <person name="Bellec A."/>
            <person name="Berger A."/>
            <person name="Berges H."/>
            <person name="Bidwell S."/>
            <person name="Bisseling T."/>
            <person name="Choisne N."/>
            <person name="Couloux A."/>
            <person name="Denny R."/>
            <person name="Deshpande S."/>
            <person name="Dai X."/>
            <person name="Doyle J.J."/>
            <person name="Dudez A.M."/>
            <person name="Farmer A.D."/>
            <person name="Fouteau S."/>
            <person name="Franken C."/>
            <person name="Gibelin C."/>
            <person name="Gish J."/>
            <person name="Goldstein S."/>
            <person name="Gonzalez A.J."/>
            <person name="Green P.J."/>
            <person name="Hallab A."/>
            <person name="Hartog M."/>
            <person name="Hua A."/>
            <person name="Humphray S.J."/>
            <person name="Jeong D.H."/>
            <person name="Jing Y."/>
            <person name="Jocker A."/>
            <person name="Kenton S.M."/>
            <person name="Kim D.J."/>
            <person name="Klee K."/>
            <person name="Lai H."/>
            <person name="Lang C."/>
            <person name="Lin S."/>
            <person name="Macmil S.L."/>
            <person name="Magdelenat G."/>
            <person name="Matthews L."/>
            <person name="McCorrison J."/>
            <person name="Monaghan E.L."/>
            <person name="Mun J.H."/>
            <person name="Najar F.Z."/>
            <person name="Nicholson C."/>
            <person name="Noirot C."/>
            <person name="O'Bleness M."/>
            <person name="Paule C.R."/>
            <person name="Poulain J."/>
            <person name="Prion F."/>
            <person name="Qin B."/>
            <person name="Qu C."/>
            <person name="Retzel E.F."/>
            <person name="Riddle C."/>
            <person name="Sallet E."/>
            <person name="Samain S."/>
            <person name="Samson N."/>
            <person name="Sanders I."/>
            <person name="Saurat O."/>
            <person name="Scarpelli C."/>
            <person name="Schiex T."/>
            <person name="Segurens B."/>
            <person name="Severin A.J."/>
            <person name="Sherrier D.J."/>
            <person name="Shi R."/>
            <person name="Sims S."/>
            <person name="Singer S.R."/>
            <person name="Sinharoy S."/>
            <person name="Sterck L."/>
            <person name="Viollet A."/>
            <person name="Wang B.B."/>
            <person name="Wang K."/>
            <person name="Wang M."/>
            <person name="Wang X."/>
            <person name="Warfsmann J."/>
            <person name="Weissenbach J."/>
            <person name="White D.D."/>
            <person name="White J.D."/>
            <person name="Wiley G.B."/>
            <person name="Wincker P."/>
            <person name="Xing Y."/>
            <person name="Yang L."/>
            <person name="Yao Z."/>
            <person name="Ying F."/>
            <person name="Zhai J."/>
            <person name="Zhou L."/>
            <person name="Zuber A."/>
            <person name="Denarie J."/>
            <person name="Dixon R.A."/>
            <person name="May G.D."/>
            <person name="Schwartz D.C."/>
            <person name="Rogers J."/>
            <person name="Quetier F."/>
            <person name="Town C.D."/>
            <person name="Roe B.A."/>
        </authorList>
    </citation>
    <scope>NUCLEOTIDE SEQUENCE [LARGE SCALE GENOMIC DNA]</scope>
    <source>
        <strain evidence="4">A17</strain>
        <strain evidence="5 6">cv. Jemalong A17</strain>
    </source>
</reference>
<evidence type="ECO:0000256" key="2">
    <source>
        <dbReference type="ARBA" id="ARBA00022552"/>
    </source>
</evidence>
<reference evidence="5" key="3">
    <citation type="submission" date="2015-04" db="UniProtKB">
        <authorList>
            <consortium name="EnsemblPlants"/>
        </authorList>
    </citation>
    <scope>IDENTIFICATION</scope>
    <source>
        <strain evidence="5">cv. Jemalong A17</strain>
    </source>
</reference>
<feature type="region of interest" description="Disordered" evidence="3">
    <location>
        <begin position="206"/>
        <end position="247"/>
    </location>
</feature>
<reference evidence="4 6" key="2">
    <citation type="journal article" date="2014" name="BMC Genomics">
        <title>An improved genome release (version Mt4.0) for the model legume Medicago truncatula.</title>
        <authorList>
            <person name="Tang H."/>
            <person name="Krishnakumar V."/>
            <person name="Bidwell S."/>
            <person name="Rosen B."/>
            <person name="Chan A."/>
            <person name="Zhou S."/>
            <person name="Gentzbittel L."/>
            <person name="Childs K.L."/>
            <person name="Yandell M."/>
            <person name="Gundlach H."/>
            <person name="Mayer K.F."/>
            <person name="Schwartz D.C."/>
            <person name="Town C.D."/>
        </authorList>
    </citation>
    <scope>GENOME REANNOTATION</scope>
    <source>
        <strain evidence="5 6">cv. Jemalong A17</strain>
    </source>
</reference>
<dbReference type="EnsemblPlants" id="AES59945">
    <property type="protein sequence ID" value="AES59945"/>
    <property type="gene ID" value="MTR_1g035200"/>
</dbReference>
<dbReference type="HOGENOM" id="CLU_1066964_0_0_1"/>
<evidence type="ECO:0000313" key="4">
    <source>
        <dbReference type="EMBL" id="AES59945.2"/>
    </source>
</evidence>
<dbReference type="GO" id="GO:0005634">
    <property type="term" value="C:nucleus"/>
    <property type="evidence" value="ECO:0000318"/>
    <property type="project" value="GO_Central"/>
</dbReference>
<dbReference type="AlphaFoldDB" id="G7IA34"/>
<feature type="compositionally biased region" description="Low complexity" evidence="3">
    <location>
        <begin position="235"/>
        <end position="246"/>
    </location>
</feature>
<feature type="compositionally biased region" description="Acidic residues" evidence="3">
    <location>
        <begin position="221"/>
        <end position="234"/>
    </location>
</feature>
<dbReference type="eggNOG" id="KOG4032">
    <property type="taxonomic scope" value="Eukaryota"/>
</dbReference>
<evidence type="ECO:0000256" key="3">
    <source>
        <dbReference type="SAM" id="MobiDB-lite"/>
    </source>
</evidence>
<dbReference type="PaxDb" id="3880-AES59945"/>
<keyword evidence="6" id="KW-1185">Reference proteome</keyword>
<comment type="similarity">
    <text evidence="1">Belongs to the TSR2 family.</text>
</comment>
<accession>G7IA34</accession>
<dbReference type="Proteomes" id="UP000002051">
    <property type="component" value="Unassembled WGS sequence"/>
</dbReference>
<name>G7IA34_MEDTR</name>